<dbReference type="CDD" id="cd00841">
    <property type="entry name" value="MPP_YfcE"/>
    <property type="match status" value="1"/>
</dbReference>
<comment type="cofactor">
    <cofactor evidence="1">
        <name>a divalent metal cation</name>
        <dbReference type="ChEBI" id="CHEBI:60240"/>
    </cofactor>
</comment>
<reference evidence="3" key="1">
    <citation type="submission" date="2022-09" db="EMBL/GenBank/DDBJ databases">
        <title>Diverse halophilic archaea isolated from saline environments.</title>
        <authorList>
            <person name="Cui H.-L."/>
        </authorList>
    </citation>
    <scope>NUCLEOTIDE SEQUENCE</scope>
    <source>
        <strain evidence="3">ZS-35-S2</strain>
    </source>
</reference>
<organism evidence="3 4">
    <name type="scientific">Salinirubellus salinus</name>
    <dbReference type="NCBI Taxonomy" id="1364945"/>
    <lineage>
        <taxon>Archaea</taxon>
        <taxon>Methanobacteriati</taxon>
        <taxon>Methanobacteriota</taxon>
        <taxon>Stenosarchaea group</taxon>
        <taxon>Halobacteria</taxon>
        <taxon>Halobacteriales</taxon>
        <taxon>Natronomonadaceae</taxon>
        <taxon>Salinirubellus</taxon>
    </lineage>
</organism>
<feature type="domain" description="Calcineurin-like phosphoesterase" evidence="2">
    <location>
        <begin position="2"/>
        <end position="139"/>
    </location>
</feature>
<dbReference type="Pfam" id="PF12850">
    <property type="entry name" value="Metallophos_2"/>
    <property type="match status" value="1"/>
</dbReference>
<dbReference type="NCBIfam" id="TIGR00040">
    <property type="entry name" value="yfcE"/>
    <property type="match status" value="1"/>
</dbReference>
<dbReference type="SUPFAM" id="SSF56300">
    <property type="entry name" value="Metallo-dependent phosphatases"/>
    <property type="match status" value="1"/>
</dbReference>
<dbReference type="RefSeq" id="WP_260592116.1">
    <property type="nucleotide sequence ID" value="NZ_CP104003.1"/>
</dbReference>
<dbReference type="InterPro" id="IPR029052">
    <property type="entry name" value="Metallo-depent_PP-like"/>
</dbReference>
<dbReference type="KEGG" id="ssai:N0B31_13315"/>
<dbReference type="AlphaFoldDB" id="A0A9E7QZX3"/>
<dbReference type="InterPro" id="IPR041802">
    <property type="entry name" value="MPP_YfcE"/>
</dbReference>
<dbReference type="Proteomes" id="UP001057580">
    <property type="component" value="Chromosome"/>
</dbReference>
<dbReference type="InterPro" id="IPR024654">
    <property type="entry name" value="Calcineurin-like_PHP_lpxH"/>
</dbReference>
<keyword evidence="4" id="KW-1185">Reference proteome</keyword>
<dbReference type="GO" id="GO:0016787">
    <property type="term" value="F:hydrolase activity"/>
    <property type="evidence" value="ECO:0007669"/>
    <property type="project" value="UniProtKB-UniRule"/>
</dbReference>
<accession>A0A9E7QZX3</accession>
<evidence type="ECO:0000313" key="4">
    <source>
        <dbReference type="Proteomes" id="UP001057580"/>
    </source>
</evidence>
<dbReference type="EMBL" id="CP104003">
    <property type="protein sequence ID" value="UWM53121.1"/>
    <property type="molecule type" value="Genomic_DNA"/>
</dbReference>
<dbReference type="Gene3D" id="3.60.21.10">
    <property type="match status" value="1"/>
</dbReference>
<protein>
    <recommendedName>
        <fullName evidence="1">Phosphoesterase</fullName>
        <ecNumber evidence="1">3.1.4.-</ecNumber>
    </recommendedName>
</protein>
<dbReference type="GO" id="GO:0046872">
    <property type="term" value="F:metal ion binding"/>
    <property type="evidence" value="ECO:0007669"/>
    <property type="project" value="UniProtKB-KW"/>
</dbReference>
<dbReference type="GeneID" id="74943419"/>
<sequence length="168" mass="18135">MLVVLSDTHGRDDPRLEGRTREAVDAADIVVHAGDFCTEPVLDAFEARCDLRAVHGNNDTPGVRERIPAERVVEWAGLGVAVAHGHDHTDVALTMFARQSAADLVVVGHSHRPGFEAGGASGIPRLNPGSHADPRRYRPAHAELRRDGEGYAGRIVQPDGTLVESFRL</sequence>
<keyword evidence="1" id="KW-0479">Metal-binding</keyword>
<dbReference type="EC" id="3.1.4.-" evidence="1"/>
<name>A0A9E7QZX3_9EURY</name>
<evidence type="ECO:0000259" key="2">
    <source>
        <dbReference type="Pfam" id="PF12850"/>
    </source>
</evidence>
<evidence type="ECO:0000313" key="3">
    <source>
        <dbReference type="EMBL" id="UWM53121.1"/>
    </source>
</evidence>
<gene>
    <name evidence="3" type="ORF">N0B31_13315</name>
</gene>
<comment type="similarity">
    <text evidence="1">Belongs to the metallophosphoesterase superfamily. YfcE family.</text>
</comment>
<dbReference type="InterPro" id="IPR000979">
    <property type="entry name" value="Phosphodiesterase_MJ0936/Vps29"/>
</dbReference>
<evidence type="ECO:0000256" key="1">
    <source>
        <dbReference type="RuleBase" id="RU362039"/>
    </source>
</evidence>
<dbReference type="PANTHER" id="PTHR11124">
    <property type="entry name" value="VACUOLAR SORTING PROTEIN VPS29"/>
    <property type="match status" value="1"/>
</dbReference>
<proteinExistence type="inferred from homology"/>